<keyword evidence="11" id="KW-1185">Reference proteome</keyword>
<dbReference type="PANTHER" id="PTHR43033">
    <property type="entry name" value="TRNA(ILE)-LYSIDINE SYNTHASE-RELATED"/>
    <property type="match status" value="1"/>
</dbReference>
<evidence type="ECO:0000256" key="4">
    <source>
        <dbReference type="ARBA" id="ARBA00022694"/>
    </source>
</evidence>
<evidence type="ECO:0000313" key="11">
    <source>
        <dbReference type="Proteomes" id="UP001084197"/>
    </source>
</evidence>
<feature type="domain" description="Lysidine-tRNA(Ile) synthetase C-terminal" evidence="9">
    <location>
        <begin position="390"/>
        <end position="456"/>
    </location>
</feature>
<dbReference type="Gene3D" id="3.40.50.620">
    <property type="entry name" value="HUPs"/>
    <property type="match status" value="1"/>
</dbReference>
<evidence type="ECO:0000256" key="7">
    <source>
        <dbReference type="ARBA" id="ARBA00048539"/>
    </source>
</evidence>
<dbReference type="NCBIfam" id="TIGR02432">
    <property type="entry name" value="lysidine_TilS_N"/>
    <property type="match status" value="1"/>
</dbReference>
<comment type="subcellular location">
    <subcellularLocation>
        <location evidence="1 8">Cytoplasm</location>
    </subcellularLocation>
</comment>
<keyword evidence="5 8" id="KW-0547">Nucleotide-binding</keyword>
<dbReference type="Pfam" id="PF01171">
    <property type="entry name" value="ATP_bind_3"/>
    <property type="match status" value="1"/>
</dbReference>
<sequence>MKQEVDQFIKRHQLFEPFTTLLVGVSGGPDSIALLNYLYDMKVDWGFHLVALSVDHQLRGEESQADLQYVKQYCEERSITFVGVSLDVPNYKSKHKLGTQEAARAMRYQFFEEQMKENQADYLVLGHHGDDQVETMFMRMTRGANPASLTGIPISRTFATGKLVRPFLSVTKEQIESYCSANDLVPRRDPSNHEDHYTRNYFRMHILPLLKDQNPNLHQSVQKLSENMTDDSNFLDEQARKVSDEIIQYEDDPKQVTCSIIQVKKQPYALQRRMFHLILNYLYDTLPSGLFYGHETQFFDLLHSERANVSVNLPNKLSMIKSYQNLHFQFYQKKEVDFFKTLTIPGKVMLPTGAEVHASIISSDQKTKDKEKHKDYYFFPLHNNLQESDLAIRYRLPGDRIYLQGLNGRKKVKDIFIDEKIPVYQRDDWPLVVEKTGEVLWVVGLAKGTPSGSYRLNGDRFVQMEYRRKT</sequence>
<dbReference type="GO" id="GO:0032267">
    <property type="term" value="F:tRNA(Ile)-lysidine synthase activity"/>
    <property type="evidence" value="ECO:0007669"/>
    <property type="project" value="UniProtKB-EC"/>
</dbReference>
<dbReference type="SUPFAM" id="SSF56037">
    <property type="entry name" value="PheT/TilS domain"/>
    <property type="match status" value="1"/>
</dbReference>
<comment type="function">
    <text evidence="8">Ligates lysine onto the cytidine present at position 34 of the AUA codon-specific tRNA(Ile) that contains the anticodon CAU, in an ATP-dependent manner. Cytidine is converted to lysidine, thus changing the amino acid specificity of the tRNA from methionine to isoleucine.</text>
</comment>
<evidence type="ECO:0000259" key="9">
    <source>
        <dbReference type="SMART" id="SM00977"/>
    </source>
</evidence>
<dbReference type="NCBIfam" id="TIGR02433">
    <property type="entry name" value="lysidine_TilS_C"/>
    <property type="match status" value="1"/>
</dbReference>
<evidence type="ECO:0000256" key="2">
    <source>
        <dbReference type="ARBA" id="ARBA00022490"/>
    </source>
</evidence>
<comment type="domain">
    <text evidence="8">The N-terminal region contains the highly conserved SGGXDS motif, predicted to be a P-loop motif involved in ATP binding.</text>
</comment>
<evidence type="ECO:0000256" key="5">
    <source>
        <dbReference type="ARBA" id="ARBA00022741"/>
    </source>
</evidence>
<dbReference type="GO" id="GO:0005524">
    <property type="term" value="F:ATP binding"/>
    <property type="evidence" value="ECO:0007669"/>
    <property type="project" value="UniProtKB-UniRule"/>
</dbReference>
<keyword evidence="3 8" id="KW-0436">Ligase</keyword>
<comment type="catalytic activity">
    <reaction evidence="7 8">
        <text>cytidine(34) in tRNA(Ile2) + L-lysine + ATP = lysidine(34) in tRNA(Ile2) + AMP + diphosphate + H(+)</text>
        <dbReference type="Rhea" id="RHEA:43744"/>
        <dbReference type="Rhea" id="RHEA-COMP:10625"/>
        <dbReference type="Rhea" id="RHEA-COMP:10670"/>
        <dbReference type="ChEBI" id="CHEBI:15378"/>
        <dbReference type="ChEBI" id="CHEBI:30616"/>
        <dbReference type="ChEBI" id="CHEBI:32551"/>
        <dbReference type="ChEBI" id="CHEBI:33019"/>
        <dbReference type="ChEBI" id="CHEBI:82748"/>
        <dbReference type="ChEBI" id="CHEBI:83665"/>
        <dbReference type="ChEBI" id="CHEBI:456215"/>
        <dbReference type="EC" id="6.3.4.19"/>
    </reaction>
</comment>
<gene>
    <name evidence="8 10" type="primary">tilS</name>
    <name evidence="10" type="ORF">OWO01_10140</name>
</gene>
<proteinExistence type="inferred from homology"/>
<dbReference type="SMART" id="SM00977">
    <property type="entry name" value="TilS_C"/>
    <property type="match status" value="1"/>
</dbReference>
<dbReference type="InterPro" id="IPR012796">
    <property type="entry name" value="Lysidine-tRNA-synth_C"/>
</dbReference>
<dbReference type="AlphaFoldDB" id="A0A9J6RCY8"/>
<keyword evidence="6 8" id="KW-0067">ATP-binding</keyword>
<dbReference type="EMBL" id="JAPRAT010000019">
    <property type="protein sequence ID" value="MCZ0703578.1"/>
    <property type="molecule type" value="Genomic_DNA"/>
</dbReference>
<dbReference type="SUPFAM" id="SSF52402">
    <property type="entry name" value="Adenine nucleotide alpha hydrolases-like"/>
    <property type="match status" value="1"/>
</dbReference>
<evidence type="ECO:0000256" key="8">
    <source>
        <dbReference type="HAMAP-Rule" id="MF_01161"/>
    </source>
</evidence>
<evidence type="ECO:0000256" key="1">
    <source>
        <dbReference type="ARBA" id="ARBA00004496"/>
    </source>
</evidence>
<dbReference type="InterPro" id="IPR012094">
    <property type="entry name" value="tRNA_Ile_lys_synt"/>
</dbReference>
<dbReference type="EC" id="6.3.4.19" evidence="8"/>
<feature type="binding site" evidence="8">
    <location>
        <begin position="26"/>
        <end position="31"/>
    </location>
    <ligand>
        <name>ATP</name>
        <dbReference type="ChEBI" id="CHEBI:30616"/>
    </ligand>
</feature>
<reference evidence="10" key="1">
    <citation type="submission" date="2022-11" db="EMBL/GenBank/DDBJ databases">
        <title>WGS of Natronobacillus azotifigens 24KS-1, an anaerobic diazotrophic haloalkaliphile from soda-rich habitats.</title>
        <authorList>
            <person name="Sorokin D.Y."/>
            <person name="Merkel A.Y."/>
        </authorList>
    </citation>
    <scope>NUCLEOTIDE SEQUENCE</scope>
    <source>
        <strain evidence="10">24KS-1</strain>
    </source>
</reference>
<dbReference type="InterPro" id="IPR014729">
    <property type="entry name" value="Rossmann-like_a/b/a_fold"/>
</dbReference>
<dbReference type="GO" id="GO:0006400">
    <property type="term" value="P:tRNA modification"/>
    <property type="evidence" value="ECO:0007669"/>
    <property type="project" value="UniProtKB-UniRule"/>
</dbReference>
<dbReference type="Proteomes" id="UP001084197">
    <property type="component" value="Unassembled WGS sequence"/>
</dbReference>
<keyword evidence="4 8" id="KW-0819">tRNA processing</keyword>
<dbReference type="RefSeq" id="WP_268780342.1">
    <property type="nucleotide sequence ID" value="NZ_JAPRAT010000019.1"/>
</dbReference>
<dbReference type="PANTHER" id="PTHR43033:SF1">
    <property type="entry name" value="TRNA(ILE)-LYSIDINE SYNTHASE-RELATED"/>
    <property type="match status" value="1"/>
</dbReference>
<evidence type="ECO:0000313" key="10">
    <source>
        <dbReference type="EMBL" id="MCZ0703578.1"/>
    </source>
</evidence>
<evidence type="ECO:0000256" key="3">
    <source>
        <dbReference type="ARBA" id="ARBA00022598"/>
    </source>
</evidence>
<dbReference type="HAMAP" id="MF_01161">
    <property type="entry name" value="tRNA_Ile_lys_synt"/>
    <property type="match status" value="1"/>
</dbReference>
<dbReference type="Pfam" id="PF11734">
    <property type="entry name" value="TilS_C"/>
    <property type="match status" value="1"/>
</dbReference>
<dbReference type="SUPFAM" id="SSF82829">
    <property type="entry name" value="MesJ substrate recognition domain-like"/>
    <property type="match status" value="1"/>
</dbReference>
<comment type="caution">
    <text evidence="10">The sequence shown here is derived from an EMBL/GenBank/DDBJ whole genome shotgun (WGS) entry which is preliminary data.</text>
</comment>
<accession>A0A9J6RCY8</accession>
<evidence type="ECO:0000256" key="6">
    <source>
        <dbReference type="ARBA" id="ARBA00022840"/>
    </source>
</evidence>
<dbReference type="CDD" id="cd01992">
    <property type="entry name" value="TilS_N"/>
    <property type="match status" value="1"/>
</dbReference>
<dbReference type="InterPro" id="IPR012795">
    <property type="entry name" value="tRNA_Ile_lys_synt_N"/>
</dbReference>
<organism evidence="10 11">
    <name type="scientific">Natronobacillus azotifigens</name>
    <dbReference type="NCBI Taxonomy" id="472978"/>
    <lineage>
        <taxon>Bacteria</taxon>
        <taxon>Bacillati</taxon>
        <taxon>Bacillota</taxon>
        <taxon>Bacilli</taxon>
        <taxon>Bacillales</taxon>
        <taxon>Bacillaceae</taxon>
        <taxon>Natronobacillus</taxon>
    </lineage>
</organism>
<dbReference type="Gene3D" id="3.30.465.60">
    <property type="match status" value="1"/>
</dbReference>
<name>A0A9J6RCY8_9BACI</name>
<dbReference type="InterPro" id="IPR011063">
    <property type="entry name" value="TilS/TtcA_N"/>
</dbReference>
<dbReference type="GO" id="GO:0005737">
    <property type="term" value="C:cytoplasm"/>
    <property type="evidence" value="ECO:0007669"/>
    <property type="project" value="UniProtKB-SubCell"/>
</dbReference>
<keyword evidence="2 8" id="KW-0963">Cytoplasm</keyword>
<comment type="similarity">
    <text evidence="8">Belongs to the tRNA(Ile)-lysidine synthase family.</text>
</comment>
<protein>
    <recommendedName>
        <fullName evidence="8">tRNA(Ile)-lysidine synthase</fullName>
        <ecNumber evidence="8">6.3.4.19</ecNumber>
    </recommendedName>
    <alternativeName>
        <fullName evidence="8">tRNA(Ile)-2-lysyl-cytidine synthase</fullName>
    </alternativeName>
    <alternativeName>
        <fullName evidence="8">tRNA(Ile)-lysidine synthetase</fullName>
    </alternativeName>
</protein>